<keyword evidence="3" id="KW-0472">Membrane</keyword>
<dbReference type="InterPro" id="IPR000980">
    <property type="entry name" value="SH2"/>
</dbReference>
<proteinExistence type="predicted"/>
<name>F2TYE8_SALR5</name>
<dbReference type="GeneID" id="16078176"/>
<evidence type="ECO:0000313" key="5">
    <source>
        <dbReference type="EMBL" id="EGD78622.1"/>
    </source>
</evidence>
<accession>F2TYE8</accession>
<organism evidence="6">
    <name type="scientific">Salpingoeca rosetta (strain ATCC 50818 / BSB-021)</name>
    <dbReference type="NCBI Taxonomy" id="946362"/>
    <lineage>
        <taxon>Eukaryota</taxon>
        <taxon>Choanoflagellata</taxon>
        <taxon>Craspedida</taxon>
        <taxon>Salpingoecidae</taxon>
        <taxon>Salpingoeca</taxon>
    </lineage>
</organism>
<keyword evidence="3" id="KW-1133">Transmembrane helix</keyword>
<dbReference type="Proteomes" id="UP000007799">
    <property type="component" value="Unassembled WGS sequence"/>
</dbReference>
<keyword evidence="3" id="KW-0812">Transmembrane</keyword>
<evidence type="ECO:0000259" key="4">
    <source>
        <dbReference type="PROSITE" id="PS50001"/>
    </source>
</evidence>
<gene>
    <name evidence="5" type="ORF">PTSG_01600</name>
</gene>
<dbReference type="KEGG" id="sre:PTSG_01600"/>
<dbReference type="PROSITE" id="PS50001">
    <property type="entry name" value="SH2"/>
    <property type="match status" value="1"/>
</dbReference>
<dbReference type="SUPFAM" id="SSF55550">
    <property type="entry name" value="SH2 domain"/>
    <property type="match status" value="1"/>
</dbReference>
<sequence>MILYDDGIGGTREETETLIRAAFDDVARPCGRVYVLDIDFVGNVVELVCVDGSGALVRLSKDDVPAGQTKLFTVQSSTSKQAASNLPIAIGMIIGGLIIGILVAVAIVRTYGKAAMDEKHRDRVMTRIDNMQRKTSSIQVGYTIPNPIAPQQAAPMYDNPTCPVPPSPYTPVSPTTTVGNFSTYAHVDEGPQQQQQPQSPVQNPGFVYQNVSAAALHDDSRSTTHAPQYVPVNAQQPGSPMYASVSGDDNKNVRRPTIQDPSGLRCNVGVMERAQAETILNSQPDGTYLVRTKANDPPNHFVISMKVGQRFVHHKVETLSDGFMINGKRGQGNHNSMYSILRHLESTADNIQVRLGKAYTT</sequence>
<protein>
    <recommendedName>
        <fullName evidence="4">SH2 domain-containing protein</fullName>
    </recommendedName>
</protein>
<dbReference type="CDD" id="cd00173">
    <property type="entry name" value="SH2"/>
    <property type="match status" value="1"/>
</dbReference>
<keyword evidence="1" id="KW-0727">SH2 domain</keyword>
<evidence type="ECO:0000256" key="1">
    <source>
        <dbReference type="PROSITE-ProRule" id="PRU00191"/>
    </source>
</evidence>
<feature type="transmembrane region" description="Helical" evidence="3">
    <location>
        <begin position="88"/>
        <end position="111"/>
    </location>
</feature>
<dbReference type="RefSeq" id="XP_004997580.1">
    <property type="nucleotide sequence ID" value="XM_004997523.1"/>
</dbReference>
<feature type="domain" description="SH2" evidence="4">
    <location>
        <begin position="269"/>
        <end position="359"/>
    </location>
</feature>
<dbReference type="EMBL" id="GL832957">
    <property type="protein sequence ID" value="EGD78622.1"/>
    <property type="molecule type" value="Genomic_DNA"/>
</dbReference>
<dbReference type="OrthoDB" id="8820570at2759"/>
<evidence type="ECO:0000256" key="3">
    <source>
        <dbReference type="SAM" id="Phobius"/>
    </source>
</evidence>
<dbReference type="InterPro" id="IPR036860">
    <property type="entry name" value="SH2_dom_sf"/>
</dbReference>
<evidence type="ECO:0000313" key="6">
    <source>
        <dbReference type="Proteomes" id="UP000007799"/>
    </source>
</evidence>
<dbReference type="SMART" id="SM00252">
    <property type="entry name" value="SH2"/>
    <property type="match status" value="1"/>
</dbReference>
<dbReference type="InParanoid" id="F2TYE8"/>
<dbReference type="AlphaFoldDB" id="F2TYE8"/>
<dbReference type="Gene3D" id="3.30.505.10">
    <property type="entry name" value="SH2 domain"/>
    <property type="match status" value="1"/>
</dbReference>
<dbReference type="Pfam" id="PF00017">
    <property type="entry name" value="SH2"/>
    <property type="match status" value="1"/>
</dbReference>
<keyword evidence="6" id="KW-1185">Reference proteome</keyword>
<reference evidence="5" key="1">
    <citation type="submission" date="2009-08" db="EMBL/GenBank/DDBJ databases">
        <title>Annotation of Salpingoeca rosetta.</title>
        <authorList>
            <consortium name="The Broad Institute Genome Sequencing Platform"/>
            <person name="Russ C."/>
            <person name="Cuomo C."/>
            <person name="Burger G."/>
            <person name="Gray M.W."/>
            <person name="Holland P.W.H."/>
            <person name="King N."/>
            <person name="Lang F.B.F."/>
            <person name="Roger A.J."/>
            <person name="Ruiz-Trillo I."/>
            <person name="Young S.K."/>
            <person name="Zeng Q."/>
            <person name="Gargeya S."/>
            <person name="Alvarado L."/>
            <person name="Berlin A."/>
            <person name="Chapman S.B."/>
            <person name="Chen Z."/>
            <person name="Freedman E."/>
            <person name="Gellesch M."/>
            <person name="Goldberg J."/>
            <person name="Griggs A."/>
            <person name="Gujja S."/>
            <person name="Heilman E."/>
            <person name="Heiman D."/>
            <person name="Howarth C."/>
            <person name="Mehta T."/>
            <person name="Neiman D."/>
            <person name="Pearson M."/>
            <person name="Roberts A."/>
            <person name="Saif S."/>
            <person name="Shea T."/>
            <person name="Shenoy N."/>
            <person name="Sisk P."/>
            <person name="Stolte C."/>
            <person name="Sykes S."/>
            <person name="White J."/>
            <person name="Yandava C."/>
            <person name="Haas B."/>
            <person name="Nusbaum C."/>
            <person name="Birren B."/>
        </authorList>
    </citation>
    <scope>NUCLEOTIDE SEQUENCE [LARGE SCALE GENOMIC DNA]</scope>
    <source>
        <strain evidence="5">ATCC 50818</strain>
    </source>
</reference>
<evidence type="ECO:0000256" key="2">
    <source>
        <dbReference type="SAM" id="MobiDB-lite"/>
    </source>
</evidence>
<feature type="region of interest" description="Disordered" evidence="2">
    <location>
        <begin position="231"/>
        <end position="262"/>
    </location>
</feature>